<reference evidence="1" key="1">
    <citation type="submission" date="2021-05" db="EMBL/GenBank/DDBJ databases">
        <authorList>
            <person name="Alioto T."/>
            <person name="Alioto T."/>
            <person name="Gomez Garrido J."/>
        </authorList>
    </citation>
    <scope>NUCLEOTIDE SEQUENCE</scope>
</reference>
<accession>A0A8D9B945</accession>
<dbReference type="AlphaFoldDB" id="A0A8D9B945"/>
<organism evidence="1">
    <name type="scientific">Cacopsylla melanoneura</name>
    <dbReference type="NCBI Taxonomy" id="428564"/>
    <lineage>
        <taxon>Eukaryota</taxon>
        <taxon>Metazoa</taxon>
        <taxon>Ecdysozoa</taxon>
        <taxon>Arthropoda</taxon>
        <taxon>Hexapoda</taxon>
        <taxon>Insecta</taxon>
        <taxon>Pterygota</taxon>
        <taxon>Neoptera</taxon>
        <taxon>Paraneoptera</taxon>
        <taxon>Hemiptera</taxon>
        <taxon>Sternorrhyncha</taxon>
        <taxon>Psylloidea</taxon>
        <taxon>Psyllidae</taxon>
        <taxon>Psyllinae</taxon>
        <taxon>Cacopsylla</taxon>
    </lineage>
</organism>
<name>A0A8D9B945_9HEMI</name>
<proteinExistence type="predicted"/>
<protein>
    <submittedName>
        <fullName evidence="1">Uncharacterized protein</fullName>
    </submittedName>
</protein>
<sequence length="116" mass="12543">MITTSGEKEGVLKSIEFAKSVHADMDANAKTVSIEVSKSQHKNIIGQKGNIFCSLPVTVLVRTAFLRQCRLELVPPCSPLLLSGSFDQLGLPLFHAAATILATKSSGDWIVEKTIF</sequence>
<evidence type="ECO:0000313" key="1">
    <source>
        <dbReference type="EMBL" id="CAG6777201.1"/>
    </source>
</evidence>
<dbReference type="EMBL" id="HBUF01604518">
    <property type="protein sequence ID" value="CAG6777201.1"/>
    <property type="molecule type" value="Transcribed_RNA"/>
</dbReference>